<dbReference type="SUPFAM" id="SSF47384">
    <property type="entry name" value="Homodimeric domain of signal transducing histidine kinase"/>
    <property type="match status" value="1"/>
</dbReference>
<accession>A0A8B6X9A1</accession>
<dbReference type="CDD" id="cd00130">
    <property type="entry name" value="PAS"/>
    <property type="match status" value="2"/>
</dbReference>
<evidence type="ECO:0000256" key="3">
    <source>
        <dbReference type="ARBA" id="ARBA00022553"/>
    </source>
</evidence>
<dbReference type="AlphaFoldDB" id="A0A8B6X9A1"/>
<dbReference type="PANTHER" id="PTHR43711:SF26">
    <property type="entry name" value="SENSOR HISTIDINE KINASE RCSC"/>
    <property type="match status" value="1"/>
</dbReference>
<feature type="domain" description="Histidine kinase" evidence="7">
    <location>
        <begin position="270"/>
        <end position="486"/>
    </location>
</feature>
<dbReference type="InterPro" id="IPR036097">
    <property type="entry name" value="HisK_dim/P_sf"/>
</dbReference>
<evidence type="ECO:0000259" key="7">
    <source>
        <dbReference type="PROSITE" id="PS50109"/>
    </source>
</evidence>
<reference evidence="10" key="2">
    <citation type="journal article" date="1997" name="Curr. Biol.">
        <title>PAS: a multifunctional domain family comes to light.</title>
        <authorList>
            <person name="Ponting C.P."/>
            <person name="Aravind L."/>
        </authorList>
    </citation>
    <scope>NUCLEOTIDE SEQUENCE</scope>
</reference>
<dbReference type="Pfam" id="PF02518">
    <property type="entry name" value="HATPase_c"/>
    <property type="match status" value="1"/>
</dbReference>
<dbReference type="Gene3D" id="1.10.287.130">
    <property type="match status" value="1"/>
</dbReference>
<evidence type="ECO:0000259" key="8">
    <source>
        <dbReference type="PROSITE" id="PS50113"/>
    </source>
</evidence>
<keyword evidence="5 10" id="KW-0418">Kinase</keyword>
<dbReference type="SUPFAM" id="SSF55874">
    <property type="entry name" value="ATPase domain of HSP90 chaperone/DNA topoisomerase II/histidine kinase"/>
    <property type="match status" value="1"/>
</dbReference>
<keyword evidence="4" id="KW-0808">Transferase</keyword>
<dbReference type="RefSeq" id="WP_051378555.1">
    <property type="nucleotide sequence ID" value="NZ_AXWS01000008.1"/>
</dbReference>
<dbReference type="InterPro" id="IPR035965">
    <property type="entry name" value="PAS-like_dom_sf"/>
</dbReference>
<dbReference type="SMART" id="SM00387">
    <property type="entry name" value="HATPase_c"/>
    <property type="match status" value="1"/>
</dbReference>
<dbReference type="InterPro" id="IPR004358">
    <property type="entry name" value="Sig_transdc_His_kin-like_C"/>
</dbReference>
<dbReference type="InterPro" id="IPR036890">
    <property type="entry name" value="HATPase_C_sf"/>
</dbReference>
<dbReference type="Proteomes" id="UP000675920">
    <property type="component" value="Unplaced"/>
</dbReference>
<reference evidence="10" key="1">
    <citation type="journal article" date="1994" name="Trends Genet.">
        <title>Protein histidine kinases and signal transduction in prokaryotes and eukaryotes.</title>
        <authorList>
            <person name="Alex L.A."/>
            <person name="Simon M.I."/>
        </authorList>
    </citation>
    <scope>NUCLEOTIDE SEQUENCE</scope>
</reference>
<dbReference type="InterPro" id="IPR050736">
    <property type="entry name" value="Sensor_HK_Regulatory"/>
</dbReference>
<dbReference type="PANTHER" id="PTHR43711">
    <property type="entry name" value="TWO-COMPONENT HISTIDINE KINASE"/>
    <property type="match status" value="1"/>
</dbReference>
<dbReference type="PROSITE" id="PS50113">
    <property type="entry name" value="PAC"/>
    <property type="match status" value="1"/>
</dbReference>
<dbReference type="GO" id="GO:0000155">
    <property type="term" value="F:phosphorelay sensor kinase activity"/>
    <property type="evidence" value="ECO:0007669"/>
    <property type="project" value="InterPro"/>
</dbReference>
<dbReference type="Gene3D" id="3.30.565.10">
    <property type="entry name" value="Histidine kinase-like ATPase, C-terminal domain"/>
    <property type="match status" value="1"/>
</dbReference>
<dbReference type="Gene3D" id="3.30.450.20">
    <property type="entry name" value="PAS domain"/>
    <property type="match status" value="2"/>
</dbReference>
<reference evidence="10" key="3">
    <citation type="journal article" date="1999" name="Curr. Biol.">
        <title>Signal transduction: Gyrating protein kinases.</title>
        <authorList>
            <person name="Stock J."/>
        </authorList>
    </citation>
    <scope>NUCLEOTIDE SEQUENCE</scope>
</reference>
<dbReference type="OrthoDB" id="5519028at2"/>
<keyword evidence="6" id="KW-0902">Two-component regulatory system</keyword>
<evidence type="ECO:0000256" key="5">
    <source>
        <dbReference type="ARBA" id="ARBA00022777"/>
    </source>
</evidence>
<protein>
    <recommendedName>
        <fullName evidence="2">histidine kinase</fullName>
        <ecNumber evidence="2">2.7.13.3</ecNumber>
    </recommendedName>
</protein>
<dbReference type="NCBIfam" id="TIGR00229">
    <property type="entry name" value="sensory_box"/>
    <property type="match status" value="1"/>
</dbReference>
<reference evidence="10" key="4">
    <citation type="journal article" date="2000" name="Annu. Rev. Biochem.">
        <title>Two-component signal transduction.</title>
        <authorList>
            <person name="Stock A.M."/>
            <person name="Robinson V.L."/>
            <person name="Goudreau P.N."/>
        </authorList>
    </citation>
    <scope>NUCLEOTIDE SEQUENCE</scope>
</reference>
<dbReference type="SUPFAM" id="SSF55785">
    <property type="entry name" value="PYP-like sensor domain (PAS domain)"/>
    <property type="match status" value="2"/>
</dbReference>
<sequence>MIDSRALGSTAHLPCGWFAIDGAGCVIAANAALARMLGCDEAALLGRPIESLFTLESRVLYLSHAVPMLKLRGELSEVMLTLAGEHGPVDALVYARREQRDGGEAASEFVIARLHERKRLEDQLLTARRAAEQVPGIVFQCLRRADGGLAFPYMTEVVRVMYGLAPVQLRADGRRLFDAIEPAHRAAVLAAMAASAETLQPWRAEYRVEHPVGVQRWHEVNATPRRQPDGSVIWHGFIADVTERRALADASQARQAAETASRAKSDFLARVSHELRTPLNGILGFAQLLLVGSDALTVTQRRHLGHIEQAGRHLLLLINDMLDITRIEAGKVTMQIEPVEALDALADCHQLVAPLASKAEVELQLDTPCSCVVLADRNRLRQALLNLASNAVKYGAGGGVVTLALRPDGGSARLEVIDRGPGLTPEQIGALFQPFNRLGAERGPVEGTGLGLVITRGLVELMGGRLEVASQPGAGCTFAIVLPSVGPDDRI</sequence>
<reference evidence="10" key="5">
    <citation type="journal article" date="2000" name="Trends Biochem. Sci.">
        <title>GHKL, an emergent ATPase/kinase superfamily.</title>
        <authorList>
            <person name="Dutta R."/>
            <person name="Inouye M."/>
        </authorList>
    </citation>
    <scope>NUCLEOTIDE SEQUENCE</scope>
</reference>
<organism evidence="9 10">
    <name type="scientific">Derxia gummosa DSM 723</name>
    <dbReference type="NCBI Taxonomy" id="1121388"/>
    <lineage>
        <taxon>Bacteria</taxon>
        <taxon>Pseudomonadati</taxon>
        <taxon>Pseudomonadota</taxon>
        <taxon>Betaproteobacteria</taxon>
        <taxon>Burkholderiales</taxon>
        <taxon>Alcaligenaceae</taxon>
        <taxon>Derxia</taxon>
    </lineage>
</organism>
<dbReference type="EC" id="2.7.13.3" evidence="2"/>
<dbReference type="SMART" id="SM00091">
    <property type="entry name" value="PAS"/>
    <property type="match status" value="1"/>
</dbReference>
<evidence type="ECO:0000256" key="6">
    <source>
        <dbReference type="ARBA" id="ARBA00023012"/>
    </source>
</evidence>
<dbReference type="Pfam" id="PF08448">
    <property type="entry name" value="PAS_4"/>
    <property type="match status" value="1"/>
</dbReference>
<evidence type="ECO:0000256" key="2">
    <source>
        <dbReference type="ARBA" id="ARBA00012438"/>
    </source>
</evidence>
<keyword evidence="9" id="KW-1185">Reference proteome</keyword>
<name>A0A8B6X9A1_9BURK</name>
<dbReference type="InterPro" id="IPR000014">
    <property type="entry name" value="PAS"/>
</dbReference>
<reference evidence="10" key="6">
    <citation type="journal article" date="2004" name="Eur. J. Biochem.">
        <title>The PAS fold. A redefinition of the PAS domain based upon structural prediction.</title>
        <authorList>
            <person name="Hefti M.H."/>
            <person name="Francoijs K.J."/>
            <person name="de Vries S.C."/>
            <person name="Dixon R."/>
            <person name="Vervoort J."/>
        </authorList>
    </citation>
    <scope>NUCLEOTIDE SEQUENCE</scope>
</reference>
<evidence type="ECO:0000313" key="9">
    <source>
        <dbReference type="Proteomes" id="UP000675920"/>
    </source>
</evidence>
<dbReference type="InterPro" id="IPR013656">
    <property type="entry name" value="PAS_4"/>
</dbReference>
<feature type="domain" description="PAC" evidence="8">
    <location>
        <begin position="202"/>
        <end position="253"/>
    </location>
</feature>
<dbReference type="PRINTS" id="PR00344">
    <property type="entry name" value="BCTRLSENSOR"/>
</dbReference>
<comment type="catalytic activity">
    <reaction evidence="1">
        <text>ATP + protein L-histidine = ADP + protein N-phospho-L-histidine.</text>
        <dbReference type="EC" id="2.7.13.3"/>
    </reaction>
</comment>
<reference evidence="10" key="8">
    <citation type="journal article" date="2021" name="Curr. Opin. Microbiol.">
        <title>PAS domains in bacterial signal transduction.</title>
        <authorList>
            <person name="Stuffle E.C."/>
            <person name="Johnson M.S."/>
            <person name="Watts K.J."/>
        </authorList>
    </citation>
    <scope>NUCLEOTIDE SEQUENCE</scope>
</reference>
<dbReference type="InterPro" id="IPR013655">
    <property type="entry name" value="PAS_fold_3"/>
</dbReference>
<reference evidence="10" key="7">
    <citation type="journal article" date="2015" name="Nucleic Acids Res.">
        <title>P2CS: updates of the prokaryotic two-component systems database.</title>
        <authorList>
            <person name="Ortet P."/>
            <person name="Whitworth D.E."/>
            <person name="Santaella C."/>
            <person name="Achouak W."/>
            <person name="Barakat M."/>
        </authorList>
    </citation>
    <scope>NUCLEOTIDE SEQUENCE</scope>
</reference>
<dbReference type="PROSITE" id="PS50109">
    <property type="entry name" value="HIS_KIN"/>
    <property type="match status" value="1"/>
</dbReference>
<reference evidence="10" key="9">
    <citation type="submission" date="2025-08" db="UniProtKB">
        <authorList>
            <consortium name="RefSeq"/>
        </authorList>
    </citation>
    <scope>IDENTIFICATION</scope>
</reference>
<dbReference type="SMART" id="SM00388">
    <property type="entry name" value="HisKA"/>
    <property type="match status" value="1"/>
</dbReference>
<dbReference type="Pfam" id="PF00512">
    <property type="entry name" value="HisKA"/>
    <property type="match status" value="1"/>
</dbReference>
<evidence type="ECO:0000256" key="4">
    <source>
        <dbReference type="ARBA" id="ARBA00022679"/>
    </source>
</evidence>
<evidence type="ECO:0000256" key="1">
    <source>
        <dbReference type="ARBA" id="ARBA00000085"/>
    </source>
</evidence>
<dbReference type="InterPro" id="IPR003661">
    <property type="entry name" value="HisK_dim/P_dom"/>
</dbReference>
<keyword evidence="3" id="KW-0597">Phosphoprotein</keyword>
<dbReference type="InterPro" id="IPR000700">
    <property type="entry name" value="PAS-assoc_C"/>
</dbReference>
<evidence type="ECO:0000313" key="10">
    <source>
        <dbReference type="RefSeq" id="WP_051378555.1"/>
    </source>
</evidence>
<dbReference type="InterPro" id="IPR003594">
    <property type="entry name" value="HATPase_dom"/>
</dbReference>
<proteinExistence type="predicted"/>
<dbReference type="Pfam" id="PF08447">
    <property type="entry name" value="PAS_3"/>
    <property type="match status" value="1"/>
</dbReference>
<dbReference type="CDD" id="cd00082">
    <property type="entry name" value="HisKA"/>
    <property type="match status" value="1"/>
</dbReference>
<dbReference type="InterPro" id="IPR005467">
    <property type="entry name" value="His_kinase_dom"/>
</dbReference>